<accession>A0ACB8BU28</accession>
<reference evidence="1" key="1">
    <citation type="journal article" date="2021" name="New Phytol.">
        <title>Evolutionary innovations through gain and loss of genes in the ectomycorrhizal Boletales.</title>
        <authorList>
            <person name="Wu G."/>
            <person name="Miyauchi S."/>
            <person name="Morin E."/>
            <person name="Kuo A."/>
            <person name="Drula E."/>
            <person name="Varga T."/>
            <person name="Kohler A."/>
            <person name="Feng B."/>
            <person name="Cao Y."/>
            <person name="Lipzen A."/>
            <person name="Daum C."/>
            <person name="Hundley H."/>
            <person name="Pangilinan J."/>
            <person name="Johnson J."/>
            <person name="Barry K."/>
            <person name="LaButti K."/>
            <person name="Ng V."/>
            <person name="Ahrendt S."/>
            <person name="Min B."/>
            <person name="Choi I.G."/>
            <person name="Park H."/>
            <person name="Plett J.M."/>
            <person name="Magnuson J."/>
            <person name="Spatafora J.W."/>
            <person name="Nagy L.G."/>
            <person name="Henrissat B."/>
            <person name="Grigoriev I.V."/>
            <person name="Yang Z.L."/>
            <person name="Xu J."/>
            <person name="Martin F.M."/>
        </authorList>
    </citation>
    <scope>NUCLEOTIDE SEQUENCE</scope>
    <source>
        <strain evidence="1">KUC20120723A-06</strain>
    </source>
</reference>
<dbReference type="Proteomes" id="UP000790709">
    <property type="component" value="Unassembled WGS sequence"/>
</dbReference>
<gene>
    <name evidence="1" type="ORF">BV22DRAFT_1126644</name>
</gene>
<organism evidence="1 2">
    <name type="scientific">Leucogyrophana mollusca</name>
    <dbReference type="NCBI Taxonomy" id="85980"/>
    <lineage>
        <taxon>Eukaryota</taxon>
        <taxon>Fungi</taxon>
        <taxon>Dikarya</taxon>
        <taxon>Basidiomycota</taxon>
        <taxon>Agaricomycotina</taxon>
        <taxon>Agaricomycetes</taxon>
        <taxon>Agaricomycetidae</taxon>
        <taxon>Boletales</taxon>
        <taxon>Boletales incertae sedis</taxon>
        <taxon>Leucogyrophana</taxon>
    </lineage>
</organism>
<protein>
    <submittedName>
        <fullName evidence="1">Clavaminate synthase-like protein</fullName>
    </submittedName>
</protein>
<evidence type="ECO:0000313" key="1">
    <source>
        <dbReference type="EMBL" id="KAH7928363.1"/>
    </source>
</evidence>
<sequence>MPSLTLPQSPRYVTAPPTGEILDYANLAIIDMTKARTAEGRAVLAVEVRDALLTHGFFYVVNHGYTQPQTERIFDIADVPLSGVNDEEKRVYAGNINRHISNVSHPQALRPFIPEVDAFIRHNHFNILEPLLKLVALTLELPEDTLSNMHSFDGSNISYFMTSCVHFHNLTLYNSFTRSEEDELKTKNVWLKGHKDTGSLTLLWSQPVAALQILTKDGWRWIRHIENALIVNTGDSLEFLTGGYIKGTIHRVVQPPADQRGYARLSVIYFCTPDEEIKLIPLTESPVLQRVGIERQCEDSQAPTAKEWRVARTRAYGQGQLRKSKEENIEEEICHGLVVKHYN</sequence>
<keyword evidence="2" id="KW-1185">Reference proteome</keyword>
<dbReference type="EMBL" id="MU266354">
    <property type="protein sequence ID" value="KAH7928363.1"/>
    <property type="molecule type" value="Genomic_DNA"/>
</dbReference>
<name>A0ACB8BU28_9AGAM</name>
<proteinExistence type="predicted"/>
<evidence type="ECO:0000313" key="2">
    <source>
        <dbReference type="Proteomes" id="UP000790709"/>
    </source>
</evidence>
<comment type="caution">
    <text evidence="1">The sequence shown here is derived from an EMBL/GenBank/DDBJ whole genome shotgun (WGS) entry which is preliminary data.</text>
</comment>